<keyword evidence="6" id="KW-0732">Signal</keyword>
<dbReference type="InterPro" id="IPR000209">
    <property type="entry name" value="Peptidase_S8/S53_dom"/>
</dbReference>
<proteinExistence type="inferred from homology"/>
<dbReference type="Pfam" id="PF00082">
    <property type="entry name" value="Peptidase_S8"/>
    <property type="match status" value="1"/>
</dbReference>
<comment type="similarity">
    <text evidence="1 5">Belongs to the peptidase S8 family.</text>
</comment>
<keyword evidence="2 5" id="KW-0645">Protease</keyword>
<evidence type="ECO:0000259" key="7">
    <source>
        <dbReference type="Pfam" id="PF00082"/>
    </source>
</evidence>
<accession>A0ABM7RKL5</accession>
<evidence type="ECO:0000256" key="3">
    <source>
        <dbReference type="ARBA" id="ARBA00022801"/>
    </source>
</evidence>
<organism evidence="8 9">
    <name type="scientific">Haloferula helveola</name>
    <dbReference type="NCBI Taxonomy" id="490095"/>
    <lineage>
        <taxon>Bacteria</taxon>
        <taxon>Pseudomonadati</taxon>
        <taxon>Verrucomicrobiota</taxon>
        <taxon>Verrucomicrobiia</taxon>
        <taxon>Verrucomicrobiales</taxon>
        <taxon>Verrucomicrobiaceae</taxon>
        <taxon>Haloferula</taxon>
    </lineage>
</organism>
<dbReference type="InterPro" id="IPR036852">
    <property type="entry name" value="Peptidase_S8/S53_dom_sf"/>
</dbReference>
<gene>
    <name evidence="8" type="ORF">HAHE_21440</name>
</gene>
<dbReference type="Proteomes" id="UP001374893">
    <property type="component" value="Chromosome"/>
</dbReference>
<dbReference type="InterPro" id="IPR050131">
    <property type="entry name" value="Peptidase_S8_subtilisin-like"/>
</dbReference>
<keyword evidence="3 5" id="KW-0378">Hydrolase</keyword>
<evidence type="ECO:0000256" key="2">
    <source>
        <dbReference type="ARBA" id="ARBA00022670"/>
    </source>
</evidence>
<feature type="active site" description="Charge relay system" evidence="5">
    <location>
        <position position="662"/>
    </location>
</feature>
<dbReference type="PANTHER" id="PTHR43806:SF11">
    <property type="entry name" value="CEREVISIN-RELATED"/>
    <property type="match status" value="1"/>
</dbReference>
<evidence type="ECO:0000256" key="5">
    <source>
        <dbReference type="PROSITE-ProRule" id="PRU01240"/>
    </source>
</evidence>
<evidence type="ECO:0000313" key="8">
    <source>
        <dbReference type="EMBL" id="BCX48236.1"/>
    </source>
</evidence>
<feature type="chain" id="PRO_5045354445" description="Peptidase S8/S53 domain-containing protein" evidence="6">
    <location>
        <begin position="28"/>
        <end position="1039"/>
    </location>
</feature>
<protein>
    <recommendedName>
        <fullName evidence="7">Peptidase S8/S53 domain-containing protein</fullName>
    </recommendedName>
</protein>
<dbReference type="PROSITE" id="PS51892">
    <property type="entry name" value="SUBTILASE"/>
    <property type="match status" value="1"/>
</dbReference>
<dbReference type="Gene3D" id="3.40.50.200">
    <property type="entry name" value="Peptidase S8/S53 domain"/>
    <property type="match status" value="1"/>
</dbReference>
<feature type="signal peptide" evidence="6">
    <location>
        <begin position="1"/>
        <end position="27"/>
    </location>
</feature>
<sequence length="1039" mass="108408">MRITRHTRCGWLAWACVAAALPTGAFAQVRFSIVEENQTWTMPALGTSEYIAAHALPGATKPVVMAGNFDFFASFPPGPTTPALFGPSGVGCVFAGVLDYNGGTLQWEVGLSPQQSDKLEPLNTAGGSPTSEALDLAVASRPRTYLLGLVDDAFSFQNRNSTTFSLVGGPVAVDQRGFVAWSNSGTFIAANLVDPDMQPSAMAIETGAGFLVTVGQERDGLVPNYLGVDARVHQYTLPLPAAGTALAASASITDTKLDDTRLTEATITTDDTPWVGGTKSGVGFLGGTTDVWIGEADFTGDQILNDFRAGSEADDEIHAMERGEHGEVYVTFTVTGRKVSFGSLTYDLDAAPVTVASGIHSFIGMIKSDGTPGWLTPLALAQLAGSQITPAGLSVDEGGNAYVAAQGSGDWIIEGIAVTITGAGQFTVSGKGRVIDYTETPTLGTATAGAVPDIENRLVLGATGGQSAFSSLEAIATPQDPYFISYDDPNLPGNSIEALYALVTAQGGQVHDELDYLSYGVVGVSAWLTPDQFLTLGGNPVLNVVADPLIIEPDSGFGEVSDPGWGLARIFDPFFVDADDPSASYFYPSALATGDMGASTPKKVRVYVIDKGLEDFEPFVFQDLAGDGGLPIVFDGANALSVDALVHPVEDGENVPDTVSDHPRQVVNLLAAANLGTAQGAAMEIIPTDMYSGASPMMGNSVTFASYVNHAILESLSDAVVRDLSEVLPTMIVIASSGEDPMDQVDIGGALQQAVNQGVPVIISAGNSLDPAQASQFVPAMHGDKDGVITVGATSFNPSPSGSPTLEDLNPLYEHGNIDDSGLIISLFAPGGSVDTGFGSSSGTSFSCALVAGLVANHLTAHPQATPAEVEAALVEMSVYDADRDIHLARSACAFEAWLYRNGLGEVASEPEIDYETDSDLDGDTDIFEFLGSSDPMDSASRARVPVDFALNGSQASLSAWLPDSVVNDSAILGDGCWALPVTLELSETLAGWQTVPPDQILTGPVVNGLRELRFDIDLGPYSDDRCFLRFDFGSPGPP</sequence>
<name>A0ABM7RKL5_9BACT</name>
<dbReference type="EMBL" id="AP024702">
    <property type="protein sequence ID" value="BCX48236.1"/>
    <property type="molecule type" value="Genomic_DNA"/>
</dbReference>
<evidence type="ECO:0000313" key="9">
    <source>
        <dbReference type="Proteomes" id="UP001374893"/>
    </source>
</evidence>
<dbReference type="PANTHER" id="PTHR43806">
    <property type="entry name" value="PEPTIDASE S8"/>
    <property type="match status" value="1"/>
</dbReference>
<keyword evidence="9" id="KW-1185">Reference proteome</keyword>
<dbReference type="RefSeq" id="WP_338684315.1">
    <property type="nucleotide sequence ID" value="NZ_AP024702.1"/>
</dbReference>
<evidence type="ECO:0000256" key="1">
    <source>
        <dbReference type="ARBA" id="ARBA00011073"/>
    </source>
</evidence>
<dbReference type="SUPFAM" id="SSF52743">
    <property type="entry name" value="Subtilisin-like"/>
    <property type="match status" value="1"/>
</dbReference>
<feature type="active site" description="Charge relay system" evidence="5">
    <location>
        <position position="610"/>
    </location>
</feature>
<evidence type="ECO:0000256" key="4">
    <source>
        <dbReference type="ARBA" id="ARBA00022825"/>
    </source>
</evidence>
<evidence type="ECO:0000256" key="6">
    <source>
        <dbReference type="SAM" id="SignalP"/>
    </source>
</evidence>
<reference evidence="8 9" key="1">
    <citation type="submission" date="2021-06" db="EMBL/GenBank/DDBJ databases">
        <title>Complete genome of Haloferula helveola possessing various polysaccharide degrading enzymes.</title>
        <authorList>
            <person name="Takami H."/>
            <person name="Huang C."/>
            <person name="Hamasaki K."/>
        </authorList>
    </citation>
    <scope>NUCLEOTIDE SEQUENCE [LARGE SCALE GENOMIC DNA]</scope>
    <source>
        <strain evidence="8 9">CN-1</strain>
    </source>
</reference>
<keyword evidence="4 5" id="KW-0720">Serine protease</keyword>
<feature type="domain" description="Peptidase S8/S53" evidence="7">
    <location>
        <begin position="606"/>
        <end position="878"/>
    </location>
</feature>
<feature type="active site" description="Charge relay system" evidence="5">
    <location>
        <position position="845"/>
    </location>
</feature>